<feature type="transmembrane region" description="Helical" evidence="7">
    <location>
        <begin position="88"/>
        <end position="107"/>
    </location>
</feature>
<dbReference type="SUPFAM" id="SSF53649">
    <property type="entry name" value="Alkaline phosphatase-like"/>
    <property type="match status" value="1"/>
</dbReference>
<evidence type="ECO:0000259" key="8">
    <source>
        <dbReference type="Pfam" id="PF00884"/>
    </source>
</evidence>
<dbReference type="RefSeq" id="WP_315607139.1">
    <property type="nucleotide sequence ID" value="NZ_CP130318.1"/>
</dbReference>
<comment type="subcellular location">
    <subcellularLocation>
        <location evidence="1">Cell membrane</location>
        <topology evidence="1">Multi-pass membrane protein</topology>
    </subcellularLocation>
</comment>
<evidence type="ECO:0000313" key="10">
    <source>
        <dbReference type="Proteomes" id="UP001305702"/>
    </source>
</evidence>
<dbReference type="KEGG" id="paun:MJA45_10140"/>
<keyword evidence="5 7" id="KW-1133">Transmembrane helix</keyword>
<evidence type="ECO:0000256" key="3">
    <source>
        <dbReference type="ARBA" id="ARBA00022475"/>
    </source>
</evidence>
<dbReference type="AlphaFoldDB" id="A0AA96LFZ5"/>
<feature type="domain" description="Sulfatase N-terminal" evidence="8">
    <location>
        <begin position="264"/>
        <end position="555"/>
    </location>
</feature>
<dbReference type="InterPro" id="IPR050448">
    <property type="entry name" value="OpgB/LTA_synthase_biosynth"/>
</dbReference>
<dbReference type="CDD" id="cd16015">
    <property type="entry name" value="LTA_synthase"/>
    <property type="match status" value="1"/>
</dbReference>
<gene>
    <name evidence="9" type="ORF">MJA45_10140</name>
</gene>
<dbReference type="GO" id="GO:0005886">
    <property type="term" value="C:plasma membrane"/>
    <property type="evidence" value="ECO:0007669"/>
    <property type="project" value="UniProtKB-SubCell"/>
</dbReference>
<feature type="transmembrane region" description="Helical" evidence="7">
    <location>
        <begin position="22"/>
        <end position="46"/>
    </location>
</feature>
<comment type="pathway">
    <text evidence="2">Cell wall biogenesis; lipoteichoic acid biosynthesis.</text>
</comment>
<dbReference type="InterPro" id="IPR000917">
    <property type="entry name" value="Sulfatase_N"/>
</dbReference>
<evidence type="ECO:0000256" key="1">
    <source>
        <dbReference type="ARBA" id="ARBA00004651"/>
    </source>
</evidence>
<protein>
    <submittedName>
        <fullName evidence="9">LTA synthase family protein</fullName>
    </submittedName>
</protein>
<dbReference type="InterPro" id="IPR017850">
    <property type="entry name" value="Alkaline_phosphatase_core_sf"/>
</dbReference>
<feature type="transmembrane region" description="Helical" evidence="7">
    <location>
        <begin position="137"/>
        <end position="157"/>
    </location>
</feature>
<accession>A0AA96LFZ5</accession>
<keyword evidence="4 7" id="KW-0812">Transmembrane</keyword>
<evidence type="ECO:0000256" key="5">
    <source>
        <dbReference type="ARBA" id="ARBA00022989"/>
    </source>
</evidence>
<feature type="transmembrane region" description="Helical" evidence="7">
    <location>
        <begin position="169"/>
        <end position="190"/>
    </location>
</feature>
<dbReference type="Pfam" id="PF00884">
    <property type="entry name" value="Sulfatase"/>
    <property type="match status" value="1"/>
</dbReference>
<dbReference type="Gene3D" id="3.40.720.10">
    <property type="entry name" value="Alkaline Phosphatase, subunit A"/>
    <property type="match status" value="1"/>
</dbReference>
<reference evidence="9 10" key="1">
    <citation type="submission" date="2022-02" db="EMBL/GenBank/DDBJ databases">
        <title>Paenibacillus sp. MBLB1776 Whole Genome Shotgun Sequencing.</title>
        <authorList>
            <person name="Hwang C.Y."/>
            <person name="Cho E.-S."/>
            <person name="Seo M.-J."/>
        </authorList>
    </citation>
    <scope>NUCLEOTIDE SEQUENCE [LARGE SCALE GENOMIC DNA]</scope>
    <source>
        <strain evidence="9 10">MBLB1776</strain>
    </source>
</reference>
<evidence type="ECO:0000256" key="2">
    <source>
        <dbReference type="ARBA" id="ARBA00004936"/>
    </source>
</evidence>
<evidence type="ECO:0000256" key="6">
    <source>
        <dbReference type="ARBA" id="ARBA00023136"/>
    </source>
</evidence>
<dbReference type="PANTHER" id="PTHR47371">
    <property type="entry name" value="LIPOTEICHOIC ACID SYNTHASE"/>
    <property type="match status" value="1"/>
</dbReference>
<evidence type="ECO:0000256" key="4">
    <source>
        <dbReference type="ARBA" id="ARBA00022692"/>
    </source>
</evidence>
<feature type="transmembrane region" description="Helical" evidence="7">
    <location>
        <begin position="66"/>
        <end position="83"/>
    </location>
</feature>
<keyword evidence="3" id="KW-1003">Cell membrane</keyword>
<proteinExistence type="predicted"/>
<evidence type="ECO:0000313" key="9">
    <source>
        <dbReference type="EMBL" id="WNQ13359.1"/>
    </source>
</evidence>
<evidence type="ECO:0000256" key="7">
    <source>
        <dbReference type="SAM" id="Phobius"/>
    </source>
</evidence>
<sequence>MKGLRPVSLFPLLKHLRTWRSVLPRLGAAAVYLVFPAVLVAVLEGVAHSSFPAAWAWMLERPNEWWMNYFAALGLSLLLAGAVGRTRLAFAALLLAAGTAGFISAVTRNRTGAPLSLWTWFLPQEGRDPFLPLNPPLHRGLLITAALAAGALLLLLLIRIKPLSGIGRLLGAAAGLVLVSSVWLGVPFSLRMEFPVFPYYYETDFQATRNGLLYSWGDSVEFLKRFRPSGSSPAEIRKLVKVVAPGEKERASAGTPLWPEGTKPNVIVLLSESFWDPTLLPKVRFSEDPIPYFHSLMNGYPSGWILSPQFGGTTANVEFEVLTGNSVRFLPDSTVAYISHVNRPVDSLASIYSRKGYTATAVNPFYNWFFNSRNVYRHLGFSRFVPSEYMDQEFHGPFLKDSQVMDTIIRATEESPGPDFVFANTMENHGPYKDKFYRTEIEVSGEVSEESLAILRNYAEGERAFDQALKKLTDHYRESAEPTVILCFGDHMAQLGNAYKVYRDTGYITGAEDPSYMEKMHYTPFVIWSNAAAPGKDSLRMNASFLGAYLLHYLGTPGTYYTDYLYELYRRLPLFAPRSLRKDHPIDEAELLDYRRLQDDILYGAQEGYRVTGIRDAIHAPSFSLGFGEPHLAAAVLDGNGRLEVVGEGLSGESAVWLNGRKLETRRESSQRLVAWVPEEDRKEAGHGKVQVRITDLKNTQLSRSNELEVTAKEPASAP</sequence>
<organism evidence="9 10">
    <name type="scientific">Paenibacillus aurantius</name>
    <dbReference type="NCBI Taxonomy" id="2918900"/>
    <lineage>
        <taxon>Bacteria</taxon>
        <taxon>Bacillati</taxon>
        <taxon>Bacillota</taxon>
        <taxon>Bacilli</taxon>
        <taxon>Bacillales</taxon>
        <taxon>Paenibacillaceae</taxon>
        <taxon>Paenibacillus</taxon>
    </lineage>
</organism>
<dbReference type="PANTHER" id="PTHR47371:SF3">
    <property type="entry name" value="PHOSPHOGLYCEROL TRANSFERASE I"/>
    <property type="match status" value="1"/>
</dbReference>
<name>A0AA96LFZ5_9BACL</name>
<keyword evidence="6 7" id="KW-0472">Membrane</keyword>
<dbReference type="EMBL" id="CP130318">
    <property type="protein sequence ID" value="WNQ13359.1"/>
    <property type="molecule type" value="Genomic_DNA"/>
</dbReference>
<dbReference type="Proteomes" id="UP001305702">
    <property type="component" value="Chromosome"/>
</dbReference>
<keyword evidence="10" id="KW-1185">Reference proteome</keyword>